<dbReference type="EMBL" id="LSRQ01000176">
    <property type="protein sequence ID" value="OAY84767.1"/>
    <property type="molecule type" value="Genomic_DNA"/>
</dbReference>
<reference evidence="2 3" key="1">
    <citation type="journal article" date="2016" name="DNA Res.">
        <title>The draft genome of MD-2 pineapple using hybrid error correction of long reads.</title>
        <authorList>
            <person name="Redwan R.M."/>
            <person name="Saidin A."/>
            <person name="Kumar S.V."/>
        </authorList>
    </citation>
    <scope>NUCLEOTIDE SEQUENCE [LARGE SCALE GENOMIC DNA]</scope>
    <source>
        <strain evidence="3">cv. MD2</strain>
        <tissue evidence="2">Leaf</tissue>
    </source>
</reference>
<gene>
    <name evidence="2" type="ORF">ACMD2_21708</name>
</gene>
<comment type="caution">
    <text evidence="2">The sequence shown here is derived from an EMBL/GenBank/DDBJ whole genome shotgun (WGS) entry which is preliminary data.</text>
</comment>
<organism evidence="2 3">
    <name type="scientific">Ananas comosus</name>
    <name type="common">Pineapple</name>
    <name type="synonym">Ananas ananas</name>
    <dbReference type="NCBI Taxonomy" id="4615"/>
    <lineage>
        <taxon>Eukaryota</taxon>
        <taxon>Viridiplantae</taxon>
        <taxon>Streptophyta</taxon>
        <taxon>Embryophyta</taxon>
        <taxon>Tracheophyta</taxon>
        <taxon>Spermatophyta</taxon>
        <taxon>Magnoliopsida</taxon>
        <taxon>Liliopsida</taxon>
        <taxon>Poales</taxon>
        <taxon>Bromeliaceae</taxon>
        <taxon>Bromelioideae</taxon>
        <taxon>Ananas</taxon>
    </lineage>
</organism>
<sequence>MSRFETIPHTIDALEGYAPAHKPKPHAGHCQMAMDFKPTVLLKSLYQFLTNGGLKDSKDIFLPTNHSLSDPYMASIHSSCSGESRCTRHGRWIGDDIIVKTFAESSGRGAWPSKYRTTSRMLGRADGCGCEHISPSFSAISASPLAYSPPNPASTVSRIEPFCQLSTTQSTNMNCSPCRATVGCSTGLRPQTTYESSEREDIGGGGYPPRPGKLRREITQRPHHVGRLRIDVVIVQPRETEISQLGIHLAVQQHIARLNPHRDTLHDSEPLGPPESRFVVRAVVQVLVEATVGNEVIDQEKLPLSAAVAEQLHNIAVAEAADAGDLHHELPHPLPRLVGNPLHCHLCSRIRQRPSVDLPEAAYSQQLPLAEPVGGSEEVSVREPVRPELHLPILAQLRVLAPPLCRSERHSAAANATNVTNSMKNKENSASSKPRDLHLRRLKFLRGIAGSFE</sequence>
<dbReference type="Proteomes" id="UP000092600">
    <property type="component" value="Unassembled WGS sequence"/>
</dbReference>
<name>A0A199W5L1_ANACO</name>
<dbReference type="AlphaFoldDB" id="A0A199W5L1"/>
<evidence type="ECO:0000313" key="2">
    <source>
        <dbReference type="EMBL" id="OAY84767.1"/>
    </source>
</evidence>
<proteinExistence type="predicted"/>
<accession>A0A199W5L1</accession>
<feature type="compositionally biased region" description="Low complexity" evidence="1">
    <location>
        <begin position="412"/>
        <end position="421"/>
    </location>
</feature>
<protein>
    <submittedName>
        <fullName evidence="2">Uncharacterized protein</fullName>
    </submittedName>
</protein>
<feature type="region of interest" description="Disordered" evidence="1">
    <location>
        <begin position="189"/>
        <end position="213"/>
    </location>
</feature>
<evidence type="ECO:0000313" key="3">
    <source>
        <dbReference type="Proteomes" id="UP000092600"/>
    </source>
</evidence>
<feature type="region of interest" description="Disordered" evidence="1">
    <location>
        <begin position="411"/>
        <end position="435"/>
    </location>
</feature>
<evidence type="ECO:0000256" key="1">
    <source>
        <dbReference type="SAM" id="MobiDB-lite"/>
    </source>
</evidence>